<keyword evidence="1 6" id="KW-0963">Cytoplasm</keyword>
<comment type="caution">
    <text evidence="6">Lacks conserved residue(s) required for the propagation of feature annotation.</text>
</comment>
<dbReference type="NCBIfam" id="TIGR00138">
    <property type="entry name" value="rsmG_gidB"/>
    <property type="match status" value="1"/>
</dbReference>
<keyword evidence="2 6" id="KW-0698">rRNA processing</keyword>
<name>A0ABV6A0B7_9PSEU</name>
<evidence type="ECO:0000313" key="8">
    <source>
        <dbReference type="EMBL" id="MFB9906597.1"/>
    </source>
</evidence>
<dbReference type="RefSeq" id="WP_377855164.1">
    <property type="nucleotide sequence ID" value="NZ_JBHLZU010000018.1"/>
</dbReference>
<dbReference type="Pfam" id="PF02527">
    <property type="entry name" value="GidB"/>
    <property type="match status" value="1"/>
</dbReference>
<feature type="compositionally biased region" description="Pro residues" evidence="7">
    <location>
        <begin position="10"/>
        <end position="19"/>
    </location>
</feature>
<keyword evidence="4 6" id="KW-0808">Transferase</keyword>
<accession>A0ABV6A0B7</accession>
<dbReference type="Gene3D" id="3.40.50.150">
    <property type="entry name" value="Vaccinia Virus protein VP39"/>
    <property type="match status" value="1"/>
</dbReference>
<dbReference type="HAMAP" id="MF_00074">
    <property type="entry name" value="16SrRNA_methyltr_G"/>
    <property type="match status" value="1"/>
</dbReference>
<feature type="binding site" evidence="6">
    <location>
        <position position="150"/>
    </location>
    <ligand>
        <name>S-adenosyl-L-methionine</name>
        <dbReference type="ChEBI" id="CHEBI:59789"/>
    </ligand>
</feature>
<dbReference type="EC" id="2.1.1.-" evidence="6"/>
<comment type="function">
    <text evidence="6">Specifically methylates the N7 position of a guanine in 16S rRNA.</text>
</comment>
<evidence type="ECO:0000256" key="1">
    <source>
        <dbReference type="ARBA" id="ARBA00022490"/>
    </source>
</evidence>
<dbReference type="PANTHER" id="PTHR31760:SF0">
    <property type="entry name" value="S-ADENOSYL-L-METHIONINE-DEPENDENT METHYLTRANSFERASES SUPERFAMILY PROTEIN"/>
    <property type="match status" value="1"/>
</dbReference>
<feature type="binding site" evidence="6">
    <location>
        <begin position="132"/>
        <end position="133"/>
    </location>
    <ligand>
        <name>S-adenosyl-L-methionine</name>
        <dbReference type="ChEBI" id="CHEBI:59789"/>
    </ligand>
</feature>
<dbReference type="Proteomes" id="UP001589693">
    <property type="component" value="Unassembled WGS sequence"/>
</dbReference>
<evidence type="ECO:0000256" key="3">
    <source>
        <dbReference type="ARBA" id="ARBA00022603"/>
    </source>
</evidence>
<evidence type="ECO:0000256" key="7">
    <source>
        <dbReference type="SAM" id="MobiDB-lite"/>
    </source>
</evidence>
<dbReference type="CDD" id="cd02440">
    <property type="entry name" value="AdoMet_MTases"/>
    <property type="match status" value="1"/>
</dbReference>
<keyword evidence="9" id="KW-1185">Reference proteome</keyword>
<comment type="caution">
    <text evidence="8">The sequence shown here is derived from an EMBL/GenBank/DDBJ whole genome shotgun (WGS) entry which is preliminary data.</text>
</comment>
<keyword evidence="3 6" id="KW-0489">Methyltransferase</keyword>
<reference evidence="8 9" key="1">
    <citation type="submission" date="2024-09" db="EMBL/GenBank/DDBJ databases">
        <authorList>
            <person name="Sun Q."/>
            <person name="Mori K."/>
        </authorList>
    </citation>
    <scope>NUCLEOTIDE SEQUENCE [LARGE SCALE GENOMIC DNA]</scope>
    <source>
        <strain evidence="8 9">TBRC 7907</strain>
    </source>
</reference>
<keyword evidence="5 6" id="KW-0949">S-adenosyl-L-methionine</keyword>
<dbReference type="GO" id="GO:0008168">
    <property type="term" value="F:methyltransferase activity"/>
    <property type="evidence" value="ECO:0007669"/>
    <property type="project" value="UniProtKB-KW"/>
</dbReference>
<evidence type="ECO:0000256" key="5">
    <source>
        <dbReference type="ARBA" id="ARBA00022691"/>
    </source>
</evidence>
<evidence type="ECO:0000256" key="4">
    <source>
        <dbReference type="ARBA" id="ARBA00022679"/>
    </source>
</evidence>
<evidence type="ECO:0000256" key="2">
    <source>
        <dbReference type="ARBA" id="ARBA00022552"/>
    </source>
</evidence>
<proteinExistence type="inferred from homology"/>
<dbReference type="SUPFAM" id="SSF53335">
    <property type="entry name" value="S-adenosyl-L-methionine-dependent methyltransferases"/>
    <property type="match status" value="1"/>
</dbReference>
<feature type="binding site" evidence="6">
    <location>
        <position position="86"/>
    </location>
    <ligand>
        <name>S-adenosyl-L-methionine</name>
        <dbReference type="ChEBI" id="CHEBI:59789"/>
    </ligand>
</feature>
<protein>
    <recommendedName>
        <fullName evidence="6">Ribosomal RNA small subunit methyltransferase G</fullName>
        <ecNumber evidence="6">2.1.1.-</ecNumber>
    </recommendedName>
    <alternativeName>
        <fullName evidence="6">16S rRNA 7-methylguanosine methyltransferase</fullName>
        <shortName evidence="6">16S rRNA m7G methyltransferase</shortName>
    </alternativeName>
</protein>
<evidence type="ECO:0000256" key="6">
    <source>
        <dbReference type="HAMAP-Rule" id="MF_00074"/>
    </source>
</evidence>
<dbReference type="GO" id="GO:0032259">
    <property type="term" value="P:methylation"/>
    <property type="evidence" value="ECO:0007669"/>
    <property type="project" value="UniProtKB-KW"/>
</dbReference>
<dbReference type="InterPro" id="IPR003682">
    <property type="entry name" value="rRNA_ssu_MeTfrase_G"/>
</dbReference>
<comment type="subcellular location">
    <subcellularLocation>
        <location evidence="6">Cytoplasm</location>
    </subcellularLocation>
</comment>
<evidence type="ECO:0000313" key="9">
    <source>
        <dbReference type="Proteomes" id="UP001589693"/>
    </source>
</evidence>
<dbReference type="InterPro" id="IPR029063">
    <property type="entry name" value="SAM-dependent_MTases_sf"/>
</dbReference>
<feature type="binding site" evidence="6">
    <location>
        <position position="81"/>
    </location>
    <ligand>
        <name>S-adenosyl-L-methionine</name>
        <dbReference type="ChEBI" id="CHEBI:59789"/>
    </ligand>
</feature>
<dbReference type="PANTHER" id="PTHR31760">
    <property type="entry name" value="S-ADENOSYL-L-METHIONINE-DEPENDENT METHYLTRANSFERASES SUPERFAMILY PROTEIN"/>
    <property type="match status" value="1"/>
</dbReference>
<dbReference type="EMBL" id="JBHLZU010000018">
    <property type="protein sequence ID" value="MFB9906597.1"/>
    <property type="molecule type" value="Genomic_DNA"/>
</dbReference>
<comment type="similarity">
    <text evidence="6">Belongs to the methyltransferase superfamily. RNA methyltransferase RsmG family.</text>
</comment>
<feature type="region of interest" description="Disordered" evidence="7">
    <location>
        <begin position="1"/>
        <end position="21"/>
    </location>
</feature>
<gene>
    <name evidence="6 8" type="primary">rsmG</name>
    <name evidence="8" type="ORF">ACFFQA_21915</name>
</gene>
<sequence length="237" mass="25219">MNETEQRPSAPTPTGPPPGADQVFGSRLDLAVRFHGLLAQRGVELGLIGPREVERLWDRHLMNSAVIGDLFPQNARVVDVGSGAGLPGIPLAIARPDLRLTLLEPMARRVGWLEDVADELGLSSVTVVRGRAEEKVVRQNLGGADAVTARAVAPLAKLAGWCLPLLRTGGQLVALKGASAAEEVERDAVAVKAAGGGVAEVVARGGEVLEVPTTVVLVQRVEVERGRDARRRRRKER</sequence>
<organism evidence="8 9">
    <name type="scientific">Allokutzneria oryzae</name>
    <dbReference type="NCBI Taxonomy" id="1378989"/>
    <lineage>
        <taxon>Bacteria</taxon>
        <taxon>Bacillati</taxon>
        <taxon>Actinomycetota</taxon>
        <taxon>Actinomycetes</taxon>
        <taxon>Pseudonocardiales</taxon>
        <taxon>Pseudonocardiaceae</taxon>
        <taxon>Allokutzneria</taxon>
    </lineage>
</organism>